<feature type="signal peptide" evidence="9">
    <location>
        <begin position="1"/>
        <end position="23"/>
    </location>
</feature>
<feature type="region of interest" description="Disordered" evidence="7">
    <location>
        <begin position="134"/>
        <end position="162"/>
    </location>
</feature>
<evidence type="ECO:0000313" key="10">
    <source>
        <dbReference type="EMBL" id="KAJ5303453.1"/>
    </source>
</evidence>
<keyword evidence="11" id="KW-1185">Reference proteome</keyword>
<dbReference type="GO" id="GO:0005886">
    <property type="term" value="C:plasma membrane"/>
    <property type="evidence" value="ECO:0007669"/>
    <property type="project" value="TreeGrafter"/>
</dbReference>
<organism evidence="10 11">
    <name type="scientific">Penicillium atrosanguineum</name>
    <dbReference type="NCBI Taxonomy" id="1132637"/>
    <lineage>
        <taxon>Eukaryota</taxon>
        <taxon>Fungi</taxon>
        <taxon>Dikarya</taxon>
        <taxon>Ascomycota</taxon>
        <taxon>Pezizomycotina</taxon>
        <taxon>Eurotiomycetes</taxon>
        <taxon>Eurotiomycetidae</taxon>
        <taxon>Eurotiales</taxon>
        <taxon>Aspergillaceae</taxon>
        <taxon>Penicillium</taxon>
    </lineage>
</organism>
<evidence type="ECO:0000256" key="6">
    <source>
        <dbReference type="ARBA" id="ARBA00023180"/>
    </source>
</evidence>
<evidence type="ECO:0000256" key="4">
    <source>
        <dbReference type="ARBA" id="ARBA00022989"/>
    </source>
</evidence>
<reference evidence="10" key="2">
    <citation type="journal article" date="2023" name="IMA Fungus">
        <title>Comparative genomic study of the Penicillium genus elucidates a diverse pangenome and 15 lateral gene transfer events.</title>
        <authorList>
            <person name="Petersen C."/>
            <person name="Sorensen T."/>
            <person name="Nielsen M.R."/>
            <person name="Sondergaard T.E."/>
            <person name="Sorensen J.L."/>
            <person name="Fitzpatrick D.A."/>
            <person name="Frisvad J.C."/>
            <person name="Nielsen K.L."/>
        </authorList>
    </citation>
    <scope>NUCLEOTIDE SEQUENCE</scope>
    <source>
        <strain evidence="10">IBT 21472</strain>
    </source>
</reference>
<feature type="chain" id="PRO_5041155578" evidence="9">
    <location>
        <begin position="24"/>
        <end position="288"/>
    </location>
</feature>
<feature type="region of interest" description="Disordered" evidence="7">
    <location>
        <begin position="230"/>
        <end position="253"/>
    </location>
</feature>
<accession>A0A9W9PSY0</accession>
<dbReference type="InterPro" id="IPR002889">
    <property type="entry name" value="WSC_carb-bd"/>
</dbReference>
<evidence type="ECO:0000256" key="7">
    <source>
        <dbReference type="SAM" id="MobiDB-lite"/>
    </source>
</evidence>
<dbReference type="OrthoDB" id="2019572at2759"/>
<dbReference type="Pfam" id="PF01822">
    <property type="entry name" value="WSC"/>
    <property type="match status" value="1"/>
</dbReference>
<name>A0A9W9PSY0_9EURO</name>
<dbReference type="PANTHER" id="PTHR24269:SF23">
    <property type="entry name" value="PLASMA MEMBRANE SENSOR TRANSDUCER (EUROFUNG)"/>
    <property type="match status" value="1"/>
</dbReference>
<evidence type="ECO:0000256" key="5">
    <source>
        <dbReference type="ARBA" id="ARBA00023136"/>
    </source>
</evidence>
<dbReference type="AlphaFoldDB" id="A0A9W9PSY0"/>
<evidence type="ECO:0000256" key="9">
    <source>
        <dbReference type="SAM" id="SignalP"/>
    </source>
</evidence>
<dbReference type="SMART" id="SM00321">
    <property type="entry name" value="WSC"/>
    <property type="match status" value="1"/>
</dbReference>
<protein>
    <submittedName>
        <fullName evidence="10">Uncharacterized protein</fullName>
    </submittedName>
</protein>
<evidence type="ECO:0000256" key="1">
    <source>
        <dbReference type="ARBA" id="ARBA00004167"/>
    </source>
</evidence>
<dbReference type="InterPro" id="IPR051836">
    <property type="entry name" value="Kremen_rcpt"/>
</dbReference>
<dbReference type="EMBL" id="JAPZBO010000009">
    <property type="protein sequence ID" value="KAJ5303453.1"/>
    <property type="molecule type" value="Genomic_DNA"/>
</dbReference>
<dbReference type="PROSITE" id="PS51212">
    <property type="entry name" value="WSC"/>
    <property type="match status" value="1"/>
</dbReference>
<evidence type="ECO:0000256" key="8">
    <source>
        <dbReference type="SAM" id="Phobius"/>
    </source>
</evidence>
<dbReference type="PANTHER" id="PTHR24269">
    <property type="entry name" value="KREMEN PROTEIN"/>
    <property type="match status" value="1"/>
</dbReference>
<comment type="subcellular location">
    <subcellularLocation>
        <location evidence="1">Membrane</location>
        <topology evidence="1">Single-pass membrane protein</topology>
    </subcellularLocation>
</comment>
<proteinExistence type="predicted"/>
<keyword evidence="6" id="KW-0325">Glycoprotein</keyword>
<reference evidence="10" key="1">
    <citation type="submission" date="2022-12" db="EMBL/GenBank/DDBJ databases">
        <authorList>
            <person name="Petersen C."/>
        </authorList>
    </citation>
    <scope>NUCLEOTIDE SEQUENCE</scope>
    <source>
        <strain evidence="10">IBT 21472</strain>
    </source>
</reference>
<evidence type="ECO:0000256" key="3">
    <source>
        <dbReference type="ARBA" id="ARBA00022729"/>
    </source>
</evidence>
<dbReference type="Proteomes" id="UP001147746">
    <property type="component" value="Unassembled WGS sequence"/>
</dbReference>
<keyword evidence="4 8" id="KW-1133">Transmembrane helix</keyword>
<sequence length="288" mass="29907">MHLTSTALVASSLLLASSAAAKAFNFENHLDRRAGATLVGCYSSSEGMGNQTSYTFQSSGWCYDRCSGSPYNAAAFALTAGSDCLCGDELPLASDKVSSGKCNKACDGWPEDMCGGSGFFSVYTTGLVSDVPSYSDSTTTSSSSSETNTATTKSSGATASVSTDANGATTVVTATSAPKPSSTDDIEAEKKSTHNTAAIAAGVVVGVVGLAALAGAVWFFYRSKKQKAEGFRGTSGGFERESPPSMTDSRFDGGYMAQRRQSNGSIDDDHDFSRRILQVTNPDAGRYH</sequence>
<evidence type="ECO:0000256" key="2">
    <source>
        <dbReference type="ARBA" id="ARBA00022692"/>
    </source>
</evidence>
<feature type="transmembrane region" description="Helical" evidence="8">
    <location>
        <begin position="197"/>
        <end position="221"/>
    </location>
</feature>
<evidence type="ECO:0000313" key="11">
    <source>
        <dbReference type="Proteomes" id="UP001147746"/>
    </source>
</evidence>
<keyword evidence="2 8" id="KW-0812">Transmembrane</keyword>
<keyword evidence="5 8" id="KW-0472">Membrane</keyword>
<keyword evidence="3 9" id="KW-0732">Signal</keyword>
<gene>
    <name evidence="10" type="ORF">N7476_010252</name>
</gene>
<comment type="caution">
    <text evidence="10">The sequence shown here is derived from an EMBL/GenBank/DDBJ whole genome shotgun (WGS) entry which is preliminary data.</text>
</comment>